<dbReference type="Pfam" id="PF13668">
    <property type="entry name" value="Ferritin_2"/>
    <property type="match status" value="1"/>
</dbReference>
<dbReference type="RefSeq" id="WP_170305102.1">
    <property type="nucleotide sequence ID" value="NZ_BAAAMZ010000002.1"/>
</dbReference>
<sequence length="213" mass="21065">MSGPTRRTLLLGLAGAGTGIAGTGLGLYAFGRAPGPGGSARAPQRYSGELRTVALAAALENQAVSVHQAARAALHSGRLGPLPPALSAFVQAATAHHTAHAATWNAILRAAGEPPVTTVPLTTHAQALDAVRAARSPAELAAALQRTEAQAAQTHTLAAAGLPPGTPALTAAATIAPVEAMHAATLACLLGGRSTVADFLATEDAVPVTALTV</sequence>
<evidence type="ECO:0000313" key="1">
    <source>
        <dbReference type="EMBL" id="TWF90996.1"/>
    </source>
</evidence>
<dbReference type="Proteomes" id="UP000317940">
    <property type="component" value="Unassembled WGS sequence"/>
</dbReference>
<evidence type="ECO:0000313" key="2">
    <source>
        <dbReference type="Proteomes" id="UP000317940"/>
    </source>
</evidence>
<organism evidence="1 2">
    <name type="scientific">Kitasatospora viridis</name>
    <dbReference type="NCBI Taxonomy" id="281105"/>
    <lineage>
        <taxon>Bacteria</taxon>
        <taxon>Bacillati</taxon>
        <taxon>Actinomycetota</taxon>
        <taxon>Actinomycetes</taxon>
        <taxon>Kitasatosporales</taxon>
        <taxon>Streptomycetaceae</taxon>
        <taxon>Kitasatospora</taxon>
    </lineage>
</organism>
<keyword evidence="2" id="KW-1185">Reference proteome</keyword>
<dbReference type="InterPro" id="IPR006311">
    <property type="entry name" value="TAT_signal"/>
</dbReference>
<dbReference type="AlphaFoldDB" id="A0A561TV54"/>
<dbReference type="InterPro" id="IPR009078">
    <property type="entry name" value="Ferritin-like_SF"/>
</dbReference>
<accession>A0A561TV54</accession>
<gene>
    <name evidence="1" type="ORF">FHX73_12108</name>
</gene>
<reference evidence="1 2" key="1">
    <citation type="submission" date="2019-06" db="EMBL/GenBank/DDBJ databases">
        <title>Sequencing the genomes of 1000 actinobacteria strains.</title>
        <authorList>
            <person name="Klenk H.-P."/>
        </authorList>
    </citation>
    <scope>NUCLEOTIDE SEQUENCE [LARGE SCALE GENOMIC DNA]</scope>
    <source>
        <strain evidence="1 2">DSM 44826</strain>
    </source>
</reference>
<protein>
    <submittedName>
        <fullName evidence="1">Ferritin-like protein</fullName>
    </submittedName>
</protein>
<dbReference type="PROSITE" id="PS51318">
    <property type="entry name" value="TAT"/>
    <property type="match status" value="1"/>
</dbReference>
<name>A0A561TV54_9ACTN</name>
<comment type="caution">
    <text evidence="1">The sequence shown here is derived from an EMBL/GenBank/DDBJ whole genome shotgun (WGS) entry which is preliminary data.</text>
</comment>
<proteinExistence type="predicted"/>
<dbReference type="SUPFAM" id="SSF47240">
    <property type="entry name" value="Ferritin-like"/>
    <property type="match status" value="1"/>
</dbReference>
<dbReference type="EMBL" id="VIWT01000002">
    <property type="protein sequence ID" value="TWF90996.1"/>
    <property type="molecule type" value="Genomic_DNA"/>
</dbReference>